<evidence type="ECO:0000256" key="3">
    <source>
        <dbReference type="ARBA" id="ARBA00023027"/>
    </source>
</evidence>
<gene>
    <name evidence="6" type="primary">yoaD_5</name>
    <name evidence="6" type="ORF">SDC9_130179</name>
</gene>
<dbReference type="InterPro" id="IPR006139">
    <property type="entry name" value="D-isomer_2_OHA_DH_cat_dom"/>
</dbReference>
<dbReference type="EC" id="1.1.1.-" evidence="6"/>
<dbReference type="FunFam" id="3.40.50.720:FF:000041">
    <property type="entry name" value="D-3-phosphoglycerate dehydrogenase"/>
    <property type="match status" value="1"/>
</dbReference>
<dbReference type="GO" id="GO:0047545">
    <property type="term" value="F:(S)-2-hydroxyglutarate dehydrogenase activity"/>
    <property type="evidence" value="ECO:0007669"/>
    <property type="project" value="UniProtKB-ARBA"/>
</dbReference>
<organism evidence="6">
    <name type="scientific">bioreactor metagenome</name>
    <dbReference type="NCBI Taxonomy" id="1076179"/>
    <lineage>
        <taxon>unclassified sequences</taxon>
        <taxon>metagenomes</taxon>
        <taxon>ecological metagenomes</taxon>
    </lineage>
</organism>
<evidence type="ECO:0000259" key="5">
    <source>
        <dbReference type="Pfam" id="PF02826"/>
    </source>
</evidence>
<comment type="similarity">
    <text evidence="1">Belongs to the D-isomer specific 2-hydroxyacid dehydrogenase family.</text>
</comment>
<reference evidence="6" key="1">
    <citation type="submission" date="2019-08" db="EMBL/GenBank/DDBJ databases">
        <authorList>
            <person name="Kucharzyk K."/>
            <person name="Murdoch R.W."/>
            <person name="Higgins S."/>
            <person name="Loffler F."/>
        </authorList>
    </citation>
    <scope>NUCLEOTIDE SEQUENCE</scope>
</reference>
<evidence type="ECO:0000256" key="2">
    <source>
        <dbReference type="ARBA" id="ARBA00023002"/>
    </source>
</evidence>
<dbReference type="SUPFAM" id="SSF51735">
    <property type="entry name" value="NAD(P)-binding Rossmann-fold domains"/>
    <property type="match status" value="1"/>
</dbReference>
<evidence type="ECO:0000313" key="6">
    <source>
        <dbReference type="EMBL" id="MPM83116.1"/>
    </source>
</evidence>
<evidence type="ECO:0000259" key="4">
    <source>
        <dbReference type="Pfam" id="PF00389"/>
    </source>
</evidence>
<dbReference type="Pfam" id="PF00389">
    <property type="entry name" value="2-Hacid_dh"/>
    <property type="match status" value="1"/>
</dbReference>
<dbReference type="InterPro" id="IPR006140">
    <property type="entry name" value="D-isomer_DH_NAD-bd"/>
</dbReference>
<dbReference type="PANTHER" id="PTHR42789">
    <property type="entry name" value="D-ISOMER SPECIFIC 2-HYDROXYACID DEHYDROGENASE FAMILY PROTEIN (AFU_ORTHOLOGUE AFUA_6G10090)"/>
    <property type="match status" value="1"/>
</dbReference>
<keyword evidence="2 6" id="KW-0560">Oxidoreductase</keyword>
<dbReference type="GO" id="GO:0006564">
    <property type="term" value="P:L-serine biosynthetic process"/>
    <property type="evidence" value="ECO:0007669"/>
    <property type="project" value="UniProtKB-ARBA"/>
</dbReference>
<dbReference type="SUPFAM" id="SSF52283">
    <property type="entry name" value="Formate/glycerate dehydrogenase catalytic domain-like"/>
    <property type="match status" value="1"/>
</dbReference>
<protein>
    <submittedName>
        <fullName evidence="6">Putative 2-hydroxyacid dehydrogenase YoaD</fullName>
        <ecNumber evidence="6">1.1.1.-</ecNumber>
    </submittedName>
</protein>
<dbReference type="PANTHER" id="PTHR42789:SF1">
    <property type="entry name" value="D-ISOMER SPECIFIC 2-HYDROXYACID DEHYDROGENASE FAMILY PROTEIN (AFU_ORTHOLOGUE AFUA_6G10090)"/>
    <property type="match status" value="1"/>
</dbReference>
<dbReference type="Pfam" id="PF02826">
    <property type="entry name" value="2-Hacid_dh_C"/>
    <property type="match status" value="1"/>
</dbReference>
<dbReference type="GO" id="GO:0051287">
    <property type="term" value="F:NAD binding"/>
    <property type="evidence" value="ECO:0007669"/>
    <property type="project" value="InterPro"/>
</dbReference>
<comment type="caution">
    <text evidence="6">The sequence shown here is derived from an EMBL/GenBank/DDBJ whole genome shotgun (WGS) entry which is preliminary data.</text>
</comment>
<dbReference type="InterPro" id="IPR050857">
    <property type="entry name" value="D-2-hydroxyacid_DH"/>
</dbReference>
<accession>A0A645D115</accession>
<evidence type="ECO:0000256" key="1">
    <source>
        <dbReference type="ARBA" id="ARBA00005854"/>
    </source>
</evidence>
<feature type="domain" description="D-isomer specific 2-hydroxyacid dehydrogenase NAD-binding" evidence="5">
    <location>
        <begin position="72"/>
        <end position="249"/>
    </location>
</feature>
<dbReference type="InterPro" id="IPR036291">
    <property type="entry name" value="NAD(P)-bd_dom_sf"/>
</dbReference>
<sequence length="289" mass="32712">MLEHLIEQQPDALITELDRVTEKVLRGYDRLRFIGDCRGEPANIQVDACTAAGIPILCTPGRNTQAVAEMVVGLILAFYRHLLPAVRWTKDGEWVTGTTPYYLWMGNELQGKRVGFVGFGRISHAVAKILDVFECDVSFYDPFISEDQGSYHKRTLEEIFAESDIISLRLPVLDSTRGMITEPLLRSMRKDALFVNAARSALVDYGALRRVLEEEKIRGAILDVLNTEPPTPEDLSITKCPNVLLTPHICGATYEVTDHQSDLLTNSIRRWLKKEDLEKIVYNRDVLKH</sequence>
<feature type="domain" description="D-isomer specific 2-hydroxyacid dehydrogenase catalytic" evidence="4">
    <location>
        <begin position="11"/>
        <end position="281"/>
    </location>
</feature>
<dbReference type="GO" id="GO:0004617">
    <property type="term" value="F:phosphoglycerate dehydrogenase activity"/>
    <property type="evidence" value="ECO:0007669"/>
    <property type="project" value="UniProtKB-ARBA"/>
</dbReference>
<proteinExistence type="inferred from homology"/>
<dbReference type="AlphaFoldDB" id="A0A645D115"/>
<keyword evidence="3" id="KW-0520">NAD</keyword>
<dbReference type="EMBL" id="VSSQ01031998">
    <property type="protein sequence ID" value="MPM83116.1"/>
    <property type="molecule type" value="Genomic_DNA"/>
</dbReference>
<name>A0A645D115_9ZZZZ</name>
<dbReference type="Gene3D" id="3.40.50.720">
    <property type="entry name" value="NAD(P)-binding Rossmann-like Domain"/>
    <property type="match status" value="2"/>
</dbReference>